<feature type="domain" description="Carbohydrate kinase FGGY C-terminal" evidence="11">
    <location>
        <begin position="262"/>
        <end position="443"/>
    </location>
</feature>
<dbReference type="EMBL" id="SJOI01000001">
    <property type="protein sequence ID" value="TCL05896.1"/>
    <property type="molecule type" value="Genomic_DNA"/>
</dbReference>
<keyword evidence="5 8" id="KW-0418">Kinase</keyword>
<dbReference type="CDD" id="cd07809">
    <property type="entry name" value="ASKHA_NBD_FGGY_BaXK-like"/>
    <property type="match status" value="1"/>
</dbReference>
<dbReference type="PIRSF" id="PIRSF000538">
    <property type="entry name" value="GlpK"/>
    <property type="match status" value="1"/>
</dbReference>
<dbReference type="GO" id="GO:0004856">
    <property type="term" value="F:D-xylulokinase activity"/>
    <property type="evidence" value="ECO:0007669"/>
    <property type="project" value="UniProtKB-UniRule"/>
</dbReference>
<feature type="binding site" evidence="8">
    <location>
        <begin position="82"/>
        <end position="83"/>
    </location>
    <ligand>
        <name>substrate</name>
    </ligand>
</feature>
<dbReference type="InterPro" id="IPR043129">
    <property type="entry name" value="ATPase_NBD"/>
</dbReference>
<evidence type="ECO:0000259" key="10">
    <source>
        <dbReference type="Pfam" id="PF00370"/>
    </source>
</evidence>
<evidence type="ECO:0000256" key="8">
    <source>
        <dbReference type="HAMAP-Rule" id="MF_02220"/>
    </source>
</evidence>
<evidence type="ECO:0000256" key="4">
    <source>
        <dbReference type="ARBA" id="ARBA00022741"/>
    </source>
</evidence>
<evidence type="ECO:0000256" key="3">
    <source>
        <dbReference type="ARBA" id="ARBA00022679"/>
    </source>
</evidence>
<dbReference type="Pfam" id="PF02782">
    <property type="entry name" value="FGGY_C"/>
    <property type="match status" value="1"/>
</dbReference>
<reference evidence="12 13" key="1">
    <citation type="submission" date="2019-02" db="EMBL/GenBank/DDBJ databases">
        <title>Investigation of anaerobic lignin degradation for improved lignocellulosic biofuels.</title>
        <authorList>
            <person name="Deangelis K."/>
        </authorList>
    </citation>
    <scope>NUCLEOTIDE SEQUENCE [LARGE SCALE GENOMIC DNA]</scope>
    <source>
        <strain evidence="12 13">159R</strain>
    </source>
</reference>
<comment type="function">
    <text evidence="8">Catalyzes the phosphorylation of D-xylulose to D-xylulose 5-phosphate.</text>
</comment>
<keyword evidence="2 8" id="KW-0859">Xylose metabolism</keyword>
<dbReference type="SUPFAM" id="SSF53067">
    <property type="entry name" value="Actin-like ATPase domain"/>
    <property type="match status" value="2"/>
</dbReference>
<dbReference type="InterPro" id="IPR006000">
    <property type="entry name" value="Xylulokinase"/>
</dbReference>
<evidence type="ECO:0000313" key="13">
    <source>
        <dbReference type="Proteomes" id="UP000294555"/>
    </source>
</evidence>
<sequence>MPLYAGIDCGTQGTKVVIIDTEQGATLGEGSAPHEMISNSNGRREQDAQWWIDALCLAFGRAVKAAGISPADIAAMAVSGQQHGFVALDKEGRVLRAVKLWCDTETAEENDRLLALLGGVKGSIEHLGLMVATGYTASKILWLKTHHPALWQRLETVLLPHDYLNFWLTGNRVAEYGDASGSGLFDVRRRCWDRHTVELIDDSGRLWNALPPLVSADSLIGTVCPAAAERLGVNVTTRVASGGGDNMMGAIGTGNTRPGRVTMSLGTSGTLFAYSDTPVISDSAMIAGFCSSNNGWLPLICTMNVTSATSAVQKLFKQDLVRFNQALEQSEIGAGGILMLPFFNGERVPALPYAKASLHNMDTDNFTEDNLCRAVVESATFGLRYGLDLFRSQGIVATEIRLIGGGSKSRHWRQMVADIMDCPVVCLRQNETAALGAAIQAAWCDGLQPVATPGEPVPAASDLLSALCEKFVQLDESTLTRPIPRQQQRYTDLYANYLALLNKEYAQVAL</sequence>
<dbReference type="OrthoDB" id="9805576at2"/>
<evidence type="ECO:0000256" key="6">
    <source>
        <dbReference type="ARBA" id="ARBA00022840"/>
    </source>
</evidence>
<evidence type="ECO:0000256" key="1">
    <source>
        <dbReference type="ARBA" id="ARBA00009156"/>
    </source>
</evidence>
<dbReference type="GO" id="GO:0005998">
    <property type="term" value="P:xylulose catabolic process"/>
    <property type="evidence" value="ECO:0007669"/>
    <property type="project" value="UniProtKB-UniRule"/>
</dbReference>
<organism evidence="12 13">
    <name type="scientific">Sodalis ligni</name>
    <dbReference type="NCBI Taxonomy" id="2697027"/>
    <lineage>
        <taxon>Bacteria</taxon>
        <taxon>Pseudomonadati</taxon>
        <taxon>Pseudomonadota</taxon>
        <taxon>Gammaproteobacteria</taxon>
        <taxon>Enterobacterales</taxon>
        <taxon>Bruguierivoracaceae</taxon>
        <taxon>Sodalis</taxon>
    </lineage>
</organism>
<feature type="domain" description="Carbohydrate kinase FGGY N-terminal" evidence="10">
    <location>
        <begin position="4"/>
        <end position="252"/>
    </location>
</feature>
<dbReference type="EC" id="2.7.1.17" evidence="8 9"/>
<evidence type="ECO:0000313" key="12">
    <source>
        <dbReference type="EMBL" id="TCL05896.1"/>
    </source>
</evidence>
<dbReference type="Gene3D" id="3.30.420.40">
    <property type="match status" value="2"/>
</dbReference>
<dbReference type="RefSeq" id="WP_132924852.1">
    <property type="nucleotide sequence ID" value="NZ_SJOI01000001.1"/>
</dbReference>
<dbReference type="PROSITE" id="PS00933">
    <property type="entry name" value="FGGY_KINASES_1"/>
    <property type="match status" value="1"/>
</dbReference>
<evidence type="ECO:0000256" key="2">
    <source>
        <dbReference type="ARBA" id="ARBA00022629"/>
    </source>
</evidence>
<keyword evidence="6 8" id="KW-0067">ATP-binding</keyword>
<dbReference type="InterPro" id="IPR018485">
    <property type="entry name" value="FGGY_C"/>
</dbReference>
<dbReference type="NCBIfam" id="TIGR01312">
    <property type="entry name" value="XylB"/>
    <property type="match status" value="1"/>
</dbReference>
<dbReference type="GO" id="GO:0042732">
    <property type="term" value="P:D-xylose metabolic process"/>
    <property type="evidence" value="ECO:0007669"/>
    <property type="project" value="UniProtKB-KW"/>
</dbReference>
<name>A0A4R1NM94_9GAMM</name>
<evidence type="ECO:0000256" key="9">
    <source>
        <dbReference type="RuleBase" id="RU364073"/>
    </source>
</evidence>
<dbReference type="Pfam" id="PF00370">
    <property type="entry name" value="FGGY_N"/>
    <property type="match status" value="1"/>
</dbReference>
<dbReference type="AlphaFoldDB" id="A0A4R1NM94"/>
<dbReference type="HAMAP" id="MF_02220">
    <property type="entry name" value="XylB"/>
    <property type="match status" value="1"/>
</dbReference>
<dbReference type="PANTHER" id="PTHR43095">
    <property type="entry name" value="SUGAR KINASE"/>
    <property type="match status" value="1"/>
</dbReference>
<feature type="site" description="Important for activity" evidence="8">
    <location>
        <position position="8"/>
    </location>
</feature>
<evidence type="ECO:0000256" key="5">
    <source>
        <dbReference type="ARBA" id="ARBA00022777"/>
    </source>
</evidence>
<feature type="active site" description="Proton acceptor" evidence="8">
    <location>
        <position position="245"/>
    </location>
</feature>
<keyword evidence="7 8" id="KW-0119">Carbohydrate metabolism</keyword>
<protein>
    <recommendedName>
        <fullName evidence="8 9">Xylulose kinase</fullName>
        <shortName evidence="8 9">Xylulokinase</shortName>
        <ecNumber evidence="8 9">2.7.1.17</ecNumber>
    </recommendedName>
</protein>
<comment type="catalytic activity">
    <reaction evidence="8 9">
        <text>D-xylulose + ATP = D-xylulose 5-phosphate + ADP + H(+)</text>
        <dbReference type="Rhea" id="RHEA:10964"/>
        <dbReference type="ChEBI" id="CHEBI:15378"/>
        <dbReference type="ChEBI" id="CHEBI:17140"/>
        <dbReference type="ChEBI" id="CHEBI:30616"/>
        <dbReference type="ChEBI" id="CHEBI:57737"/>
        <dbReference type="ChEBI" id="CHEBI:456216"/>
        <dbReference type="EC" id="2.7.1.17"/>
    </reaction>
</comment>
<dbReference type="PANTHER" id="PTHR43095:SF5">
    <property type="entry name" value="XYLULOSE KINASE"/>
    <property type="match status" value="1"/>
</dbReference>
<gene>
    <name evidence="8 9" type="primary">xylB</name>
    <name evidence="12" type="ORF">EZJ58_4118</name>
</gene>
<dbReference type="InterPro" id="IPR000577">
    <property type="entry name" value="Carb_kinase_FGGY"/>
</dbReference>
<evidence type="ECO:0000256" key="7">
    <source>
        <dbReference type="ARBA" id="ARBA00023277"/>
    </source>
</evidence>
<keyword evidence="4 8" id="KW-0547">Nucleotide-binding</keyword>
<keyword evidence="3 8" id="KW-0808">Transferase</keyword>
<dbReference type="InterPro" id="IPR018483">
    <property type="entry name" value="Carb_kinase_FGGY_CS"/>
</dbReference>
<dbReference type="InterPro" id="IPR018484">
    <property type="entry name" value="FGGY_N"/>
</dbReference>
<dbReference type="InterPro" id="IPR050406">
    <property type="entry name" value="FGGY_Carb_Kinase"/>
</dbReference>
<proteinExistence type="inferred from homology"/>
<dbReference type="Proteomes" id="UP000294555">
    <property type="component" value="Unassembled WGS sequence"/>
</dbReference>
<comment type="caution">
    <text evidence="12">The sequence shown here is derived from an EMBL/GenBank/DDBJ whole genome shotgun (WGS) entry which is preliminary data.</text>
</comment>
<comment type="similarity">
    <text evidence="1 8 9">Belongs to the FGGY kinase family.</text>
</comment>
<keyword evidence="13" id="KW-1185">Reference proteome</keyword>
<evidence type="ECO:0000259" key="11">
    <source>
        <dbReference type="Pfam" id="PF02782"/>
    </source>
</evidence>
<accession>A0A4R1NM94</accession>
<dbReference type="GO" id="GO:0005524">
    <property type="term" value="F:ATP binding"/>
    <property type="evidence" value="ECO:0007669"/>
    <property type="project" value="UniProtKB-UniRule"/>
</dbReference>